<comment type="similarity">
    <text evidence="2 8">Belongs to the pantothenate synthetase family.</text>
</comment>
<dbReference type="GO" id="GO:0015940">
    <property type="term" value="P:pantothenate biosynthetic process"/>
    <property type="evidence" value="ECO:0007669"/>
    <property type="project" value="UniProtKB-UniRule"/>
</dbReference>
<dbReference type="NCBIfam" id="TIGR00018">
    <property type="entry name" value="panC"/>
    <property type="match status" value="1"/>
</dbReference>
<dbReference type="GO" id="GO:0005524">
    <property type="term" value="F:ATP binding"/>
    <property type="evidence" value="ECO:0007669"/>
    <property type="project" value="UniProtKB-KW"/>
</dbReference>
<proteinExistence type="inferred from homology"/>
<keyword evidence="6 8" id="KW-0067">ATP-binding</keyword>
<dbReference type="PANTHER" id="PTHR21299">
    <property type="entry name" value="CYTIDYLATE KINASE/PANTOATE-BETA-ALANINE LIGASE"/>
    <property type="match status" value="1"/>
</dbReference>
<reference evidence="9" key="1">
    <citation type="submission" date="2021-12" db="EMBL/GenBank/DDBJ databases">
        <title>Draft genome sequence of Corynebacterium ammoniagenes strain T-723.</title>
        <authorList>
            <person name="Matsuzawa M."/>
            <person name="Hiratani M."/>
            <person name="Abe I."/>
            <person name="Tsuji Y."/>
            <person name="Nakamura J."/>
        </authorList>
    </citation>
    <scope>NUCLEOTIDE SEQUENCE</scope>
    <source>
        <strain evidence="9">T-723</strain>
    </source>
</reference>
<dbReference type="Gene3D" id="3.30.1300.10">
    <property type="entry name" value="Pantoate-beta-alanine ligase, C-terminal domain"/>
    <property type="match status" value="1"/>
</dbReference>
<comment type="miscellaneous">
    <text evidence="8">The reaction proceeds by a bi uni uni bi ping pong mechanism.</text>
</comment>
<dbReference type="EMBL" id="BQKK01000004">
    <property type="protein sequence ID" value="GJN43315.1"/>
    <property type="molecule type" value="Genomic_DNA"/>
</dbReference>
<dbReference type="HAMAP" id="MF_00158">
    <property type="entry name" value="PanC"/>
    <property type="match status" value="1"/>
</dbReference>
<comment type="pathway">
    <text evidence="1 8">Cofactor biosynthesis; (R)-pantothenate biosynthesis; (R)-pantothenate from (R)-pantoate and beta-alanine: step 1/1.</text>
</comment>
<dbReference type="CDD" id="cd00560">
    <property type="entry name" value="PanC"/>
    <property type="match status" value="1"/>
</dbReference>
<dbReference type="GO" id="GO:0004592">
    <property type="term" value="F:pantoate-beta-alanine ligase activity"/>
    <property type="evidence" value="ECO:0007669"/>
    <property type="project" value="UniProtKB-UniRule"/>
</dbReference>
<comment type="catalytic activity">
    <reaction evidence="7 8">
        <text>(R)-pantoate + beta-alanine + ATP = (R)-pantothenate + AMP + diphosphate + H(+)</text>
        <dbReference type="Rhea" id="RHEA:10912"/>
        <dbReference type="ChEBI" id="CHEBI:15378"/>
        <dbReference type="ChEBI" id="CHEBI:15980"/>
        <dbReference type="ChEBI" id="CHEBI:29032"/>
        <dbReference type="ChEBI" id="CHEBI:30616"/>
        <dbReference type="ChEBI" id="CHEBI:33019"/>
        <dbReference type="ChEBI" id="CHEBI:57966"/>
        <dbReference type="ChEBI" id="CHEBI:456215"/>
        <dbReference type="EC" id="6.3.2.1"/>
    </reaction>
</comment>
<feature type="binding site" evidence="8">
    <location>
        <begin position="189"/>
        <end position="192"/>
    </location>
    <ligand>
        <name>ATP</name>
        <dbReference type="ChEBI" id="CHEBI:30616"/>
    </ligand>
</feature>
<evidence type="ECO:0000313" key="9">
    <source>
        <dbReference type="EMBL" id="GJN43315.1"/>
    </source>
</evidence>
<dbReference type="InterPro" id="IPR042176">
    <property type="entry name" value="Pantoate_ligase_C"/>
</dbReference>
<dbReference type="Proteomes" id="UP001054925">
    <property type="component" value="Unassembled WGS sequence"/>
</dbReference>
<keyword evidence="5 8" id="KW-0547">Nucleotide-binding</keyword>
<keyword evidence="3 8" id="KW-0436">Ligase</keyword>
<keyword evidence="8" id="KW-0963">Cytoplasm</keyword>
<dbReference type="GO" id="GO:0005829">
    <property type="term" value="C:cytosol"/>
    <property type="evidence" value="ECO:0007669"/>
    <property type="project" value="TreeGrafter"/>
</dbReference>
<evidence type="ECO:0000256" key="1">
    <source>
        <dbReference type="ARBA" id="ARBA00004990"/>
    </source>
</evidence>
<dbReference type="AlphaFoldDB" id="A0AAV5GAL8"/>
<protein>
    <recommendedName>
        <fullName evidence="8">Pantothenate synthetase</fullName>
        <shortName evidence="8">PS</shortName>
        <ecNumber evidence="8">6.3.2.1</ecNumber>
    </recommendedName>
    <alternativeName>
        <fullName evidence="8">Pantoate--beta-alanine ligase</fullName>
    </alternativeName>
    <alternativeName>
        <fullName evidence="8">Pantoate-activating enzyme</fullName>
    </alternativeName>
</protein>
<feature type="binding site" evidence="8">
    <location>
        <position position="62"/>
    </location>
    <ligand>
        <name>(R)-pantoate</name>
        <dbReference type="ChEBI" id="CHEBI:15980"/>
    </ligand>
</feature>
<name>A0AAV5GAL8_CORAM</name>
<evidence type="ECO:0000256" key="2">
    <source>
        <dbReference type="ARBA" id="ARBA00009256"/>
    </source>
</evidence>
<feature type="active site" description="Proton donor" evidence="8">
    <location>
        <position position="34"/>
    </location>
</feature>
<comment type="subcellular location">
    <subcellularLocation>
        <location evidence="8">Cytoplasm</location>
    </subcellularLocation>
</comment>
<dbReference type="Pfam" id="PF02569">
    <property type="entry name" value="Pantoate_ligase"/>
    <property type="match status" value="1"/>
</dbReference>
<evidence type="ECO:0000256" key="3">
    <source>
        <dbReference type="ARBA" id="ARBA00022598"/>
    </source>
</evidence>
<dbReference type="RefSeq" id="WP_003847069.1">
    <property type="nucleotide sequence ID" value="NZ_BQKK01000004.1"/>
</dbReference>
<evidence type="ECO:0000256" key="8">
    <source>
        <dbReference type="HAMAP-Rule" id="MF_00158"/>
    </source>
</evidence>
<keyword evidence="4 8" id="KW-0566">Pantothenate biosynthesis</keyword>
<dbReference type="InterPro" id="IPR003721">
    <property type="entry name" value="Pantoate_ligase"/>
</dbReference>
<comment type="caution">
    <text evidence="8">Lacks conserved residue(s) required for the propagation of feature annotation.</text>
</comment>
<evidence type="ECO:0000313" key="10">
    <source>
        <dbReference type="Proteomes" id="UP001054925"/>
    </source>
</evidence>
<evidence type="ECO:0000256" key="6">
    <source>
        <dbReference type="ARBA" id="ARBA00022840"/>
    </source>
</evidence>
<feature type="binding site" evidence="8">
    <location>
        <begin position="152"/>
        <end position="155"/>
    </location>
    <ligand>
        <name>ATP</name>
        <dbReference type="ChEBI" id="CHEBI:30616"/>
    </ligand>
</feature>
<organism evidence="9 10">
    <name type="scientific">Corynebacterium ammoniagenes</name>
    <name type="common">Brevibacterium ammoniagenes</name>
    <dbReference type="NCBI Taxonomy" id="1697"/>
    <lineage>
        <taxon>Bacteria</taxon>
        <taxon>Bacillati</taxon>
        <taxon>Actinomycetota</taxon>
        <taxon>Actinomycetes</taxon>
        <taxon>Mycobacteriales</taxon>
        <taxon>Corynebacteriaceae</taxon>
        <taxon>Corynebacterium</taxon>
    </lineage>
</organism>
<dbReference type="InterPro" id="IPR014729">
    <property type="entry name" value="Rossmann-like_a/b/a_fold"/>
</dbReference>
<gene>
    <name evidence="9" type="primary">panC_2</name>
    <name evidence="8" type="synonym">panC</name>
    <name evidence="9" type="ORF">CAT723_17940</name>
</gene>
<evidence type="ECO:0000256" key="7">
    <source>
        <dbReference type="ARBA" id="ARBA00048258"/>
    </source>
</evidence>
<feature type="binding site" evidence="8">
    <location>
        <position position="158"/>
    </location>
    <ligand>
        <name>(R)-pantoate</name>
        <dbReference type="ChEBI" id="CHEBI:15980"/>
    </ligand>
</feature>
<sequence>MKLIKTTAELIDALVAVRGTIALVPTMGALHDGHLSLISAAHADSDSDNDVVIASIFVNPLQFAQLGNCDDYRNYPRDVDADAQLLESAGVDFVFAPEVAEMYPLRTPEVWVSTGEMGSQLEGASRPGHFDGVATVVTKLFNLIRPHRAYFGQKDAQQLAIIRRMVHDLNLRVDIRAVPISRGADGLAESSRNQHLSASDRRKALALPTTLTALRDRRIDLDQARDQLRNCPGVDMDYLEVVSPDTLQPITWPPTAPALALGAITVGGTRLIDNMDI</sequence>
<evidence type="ECO:0000256" key="5">
    <source>
        <dbReference type="ARBA" id="ARBA00022741"/>
    </source>
</evidence>
<dbReference type="PANTHER" id="PTHR21299:SF1">
    <property type="entry name" value="PANTOATE--BETA-ALANINE LIGASE"/>
    <property type="match status" value="1"/>
</dbReference>
<evidence type="ECO:0000256" key="4">
    <source>
        <dbReference type="ARBA" id="ARBA00022655"/>
    </source>
</evidence>
<dbReference type="Gene3D" id="3.40.50.620">
    <property type="entry name" value="HUPs"/>
    <property type="match status" value="1"/>
</dbReference>
<feature type="binding site" evidence="8">
    <location>
        <position position="62"/>
    </location>
    <ligand>
        <name>beta-alanine</name>
        <dbReference type="ChEBI" id="CHEBI:57966"/>
    </ligand>
</feature>
<accession>A0AAV5GAL8</accession>
<comment type="caution">
    <text evidence="9">The sequence shown here is derived from an EMBL/GenBank/DDBJ whole genome shotgun (WGS) entry which is preliminary data.</text>
</comment>
<comment type="function">
    <text evidence="8">Catalyzes the condensation of pantoate with beta-alanine in an ATP-dependent reaction via a pantoyl-adenylate intermediate.</text>
</comment>
<dbReference type="SUPFAM" id="SSF52374">
    <property type="entry name" value="Nucleotidylyl transferase"/>
    <property type="match status" value="1"/>
</dbReference>
<feature type="binding site" evidence="8">
    <location>
        <begin position="27"/>
        <end position="34"/>
    </location>
    <ligand>
        <name>ATP</name>
        <dbReference type="ChEBI" id="CHEBI:30616"/>
    </ligand>
</feature>
<dbReference type="EC" id="6.3.2.1" evidence="8"/>
<comment type="subunit">
    <text evidence="8">Homodimer.</text>
</comment>